<evidence type="ECO:0000256" key="1">
    <source>
        <dbReference type="SAM" id="MobiDB-lite"/>
    </source>
</evidence>
<evidence type="ECO:0000313" key="2">
    <source>
        <dbReference type="EMBL" id="CAF0923102.1"/>
    </source>
</evidence>
<accession>A0A818QCJ0</accession>
<dbReference type="Proteomes" id="UP000663860">
    <property type="component" value="Unassembled WGS sequence"/>
</dbReference>
<dbReference type="EMBL" id="CAJOBB010000266">
    <property type="protein sequence ID" value="CAF3632637.1"/>
    <property type="molecule type" value="Genomic_DNA"/>
</dbReference>
<proteinExistence type="predicted"/>
<dbReference type="AlphaFoldDB" id="A0A818QCJ0"/>
<evidence type="ECO:0000313" key="4">
    <source>
        <dbReference type="Proteomes" id="UP000663868"/>
    </source>
</evidence>
<dbReference type="Proteomes" id="UP000663868">
    <property type="component" value="Unassembled WGS sequence"/>
</dbReference>
<name>A0A818QCJ0_9BILA</name>
<protein>
    <submittedName>
        <fullName evidence="3">Uncharacterized protein</fullName>
    </submittedName>
</protein>
<feature type="compositionally biased region" description="Low complexity" evidence="1">
    <location>
        <begin position="86"/>
        <end position="95"/>
    </location>
</feature>
<organism evidence="3 4">
    <name type="scientific">Adineta steineri</name>
    <dbReference type="NCBI Taxonomy" id="433720"/>
    <lineage>
        <taxon>Eukaryota</taxon>
        <taxon>Metazoa</taxon>
        <taxon>Spiralia</taxon>
        <taxon>Gnathifera</taxon>
        <taxon>Rotifera</taxon>
        <taxon>Eurotatoria</taxon>
        <taxon>Bdelloidea</taxon>
        <taxon>Adinetida</taxon>
        <taxon>Adinetidae</taxon>
        <taxon>Adineta</taxon>
    </lineage>
</organism>
<evidence type="ECO:0000313" key="3">
    <source>
        <dbReference type="EMBL" id="CAF3632637.1"/>
    </source>
</evidence>
<reference evidence="3" key="1">
    <citation type="submission" date="2021-02" db="EMBL/GenBank/DDBJ databases">
        <authorList>
            <person name="Nowell W R."/>
        </authorList>
    </citation>
    <scope>NUCLEOTIDE SEQUENCE</scope>
</reference>
<feature type="region of interest" description="Disordered" evidence="1">
    <location>
        <begin position="79"/>
        <end position="115"/>
    </location>
</feature>
<gene>
    <name evidence="2" type="ORF">IZO911_LOCUS13428</name>
    <name evidence="3" type="ORF">KXQ929_LOCUS6748</name>
</gene>
<sequence>MPLNSPRSSIKNKKLRRRQTIDTVQSRHHRTTLQQIQAMIWPTRQAQTTTTTTTISNNNQINKHEAMPMIAEKPTNQLQRSLSVRENNPNTINENFNERRKSHRIQRHSDAMANI</sequence>
<comment type="caution">
    <text evidence="3">The sequence shown here is derived from an EMBL/GenBank/DDBJ whole genome shotgun (WGS) entry which is preliminary data.</text>
</comment>
<feature type="region of interest" description="Disordered" evidence="1">
    <location>
        <begin position="1"/>
        <end position="30"/>
    </location>
</feature>
<dbReference type="EMBL" id="CAJNOE010000107">
    <property type="protein sequence ID" value="CAF0923102.1"/>
    <property type="molecule type" value="Genomic_DNA"/>
</dbReference>